<feature type="domain" description="SusD-like N-terminal" evidence="7">
    <location>
        <begin position="77"/>
        <end position="241"/>
    </location>
</feature>
<evidence type="ECO:0000256" key="1">
    <source>
        <dbReference type="ARBA" id="ARBA00004442"/>
    </source>
</evidence>
<keyword evidence="9" id="KW-1185">Reference proteome</keyword>
<dbReference type="Gene3D" id="1.25.40.390">
    <property type="match status" value="1"/>
</dbReference>
<evidence type="ECO:0000256" key="3">
    <source>
        <dbReference type="ARBA" id="ARBA00022729"/>
    </source>
</evidence>
<comment type="caution">
    <text evidence="8">The sequence shown here is derived from an EMBL/GenBank/DDBJ whole genome shotgun (WGS) entry which is preliminary data.</text>
</comment>
<dbReference type="OrthoDB" id="9792139at2"/>
<dbReference type="PROSITE" id="PS51257">
    <property type="entry name" value="PROKAR_LIPOPROTEIN"/>
    <property type="match status" value="1"/>
</dbReference>
<keyword evidence="5" id="KW-0998">Cell outer membrane</keyword>
<dbReference type="InterPro" id="IPR033985">
    <property type="entry name" value="SusD-like_N"/>
</dbReference>
<comment type="similarity">
    <text evidence="2">Belongs to the SusD family.</text>
</comment>
<organism evidence="8 9">
    <name type="scientific">Pontibacter qinzhouensis</name>
    <dbReference type="NCBI Taxonomy" id="2603253"/>
    <lineage>
        <taxon>Bacteria</taxon>
        <taxon>Pseudomonadati</taxon>
        <taxon>Bacteroidota</taxon>
        <taxon>Cytophagia</taxon>
        <taxon>Cytophagales</taxon>
        <taxon>Hymenobacteraceae</taxon>
        <taxon>Pontibacter</taxon>
    </lineage>
</organism>
<evidence type="ECO:0000256" key="4">
    <source>
        <dbReference type="ARBA" id="ARBA00023136"/>
    </source>
</evidence>
<evidence type="ECO:0000313" key="9">
    <source>
        <dbReference type="Proteomes" id="UP000321926"/>
    </source>
</evidence>
<evidence type="ECO:0000259" key="7">
    <source>
        <dbReference type="Pfam" id="PF14322"/>
    </source>
</evidence>
<evidence type="ECO:0000256" key="5">
    <source>
        <dbReference type="ARBA" id="ARBA00023237"/>
    </source>
</evidence>
<dbReference type="Gene3D" id="1.25.40.900">
    <property type="match status" value="1"/>
</dbReference>
<keyword evidence="4" id="KW-0472">Membrane</keyword>
<accession>A0A5C8K585</accession>
<name>A0A5C8K585_9BACT</name>
<feature type="domain" description="RagB/SusD" evidence="6">
    <location>
        <begin position="371"/>
        <end position="500"/>
    </location>
</feature>
<evidence type="ECO:0000313" key="8">
    <source>
        <dbReference type="EMBL" id="TXK45762.1"/>
    </source>
</evidence>
<keyword evidence="3" id="KW-0732">Signal</keyword>
<dbReference type="Gene3D" id="2.20.20.130">
    <property type="match status" value="1"/>
</dbReference>
<comment type="subcellular location">
    <subcellularLocation>
        <location evidence="1">Cell outer membrane</location>
    </subcellularLocation>
</comment>
<protein>
    <submittedName>
        <fullName evidence="8">RagB/SusD family nutrient uptake outer membrane protein</fullName>
    </submittedName>
</protein>
<sequence>MKLHTVAVGLSLGCVLAFSACKDIIEIEPDLQRAGSPQGFSSLDEHEFALTGAYALFRAPAYYGNGSHTTGSWASLPDMMADDLVQTTEDFGNWGTQANWTYATDEADIEMAWVAAYSVIGQANLTLRNIDQFAATDAKRVNRIQGQALAIRAMAHFDLLRFWGESLDRNSAAKGVPYKTTVAVEDLPARLTVKETYDNILKDLEAAEALLSDVDKVLNTPTNRAYLDQVATQALLARVNLYTKEYEAAERYATSVITALPLADQAAFPGIWKDTYPANSEVIWKVTYSPGEGNVGLGIHIGSVNRNLFRPATHLEGLFNQANDVRFAAYFGSRATGNNTPIYAGNSTPASGGPIARRIVTKFIGRANVVDNLLDWKVLRTGEMYLIRAEARATQGGTKLVTALADLNALRAARIRNYEPVVIVGEQALLNAIALERRKELFAEGHRWFDLKRTSRTITRTDKEVLSANTSLAPAAREWAWPIPQGEIDANHNIEQTTGYN</sequence>
<dbReference type="CDD" id="cd08977">
    <property type="entry name" value="SusD"/>
    <property type="match status" value="1"/>
</dbReference>
<evidence type="ECO:0000259" key="6">
    <source>
        <dbReference type="Pfam" id="PF07980"/>
    </source>
</evidence>
<dbReference type="AlphaFoldDB" id="A0A5C8K585"/>
<dbReference type="GO" id="GO:0009279">
    <property type="term" value="C:cell outer membrane"/>
    <property type="evidence" value="ECO:0007669"/>
    <property type="project" value="UniProtKB-SubCell"/>
</dbReference>
<dbReference type="InterPro" id="IPR011990">
    <property type="entry name" value="TPR-like_helical_dom_sf"/>
</dbReference>
<dbReference type="Proteomes" id="UP000321926">
    <property type="component" value="Unassembled WGS sequence"/>
</dbReference>
<dbReference type="EMBL" id="VRTY01000041">
    <property type="protein sequence ID" value="TXK45762.1"/>
    <property type="molecule type" value="Genomic_DNA"/>
</dbReference>
<dbReference type="InterPro" id="IPR012944">
    <property type="entry name" value="SusD_RagB_dom"/>
</dbReference>
<dbReference type="RefSeq" id="WP_147922017.1">
    <property type="nucleotide sequence ID" value="NZ_VRTY01000041.1"/>
</dbReference>
<proteinExistence type="inferred from homology"/>
<dbReference type="SUPFAM" id="SSF48452">
    <property type="entry name" value="TPR-like"/>
    <property type="match status" value="1"/>
</dbReference>
<reference evidence="8 9" key="1">
    <citation type="submission" date="2019-08" db="EMBL/GenBank/DDBJ databases">
        <authorList>
            <person name="Shi S."/>
        </authorList>
    </citation>
    <scope>NUCLEOTIDE SEQUENCE [LARGE SCALE GENOMIC DNA]</scope>
    <source>
        <strain evidence="8 9">GY10130</strain>
    </source>
</reference>
<dbReference type="Pfam" id="PF14322">
    <property type="entry name" value="SusD-like_3"/>
    <property type="match status" value="1"/>
</dbReference>
<dbReference type="Pfam" id="PF07980">
    <property type="entry name" value="SusD_RagB"/>
    <property type="match status" value="1"/>
</dbReference>
<gene>
    <name evidence="8" type="ORF">FVR03_12145</name>
</gene>
<evidence type="ECO:0000256" key="2">
    <source>
        <dbReference type="ARBA" id="ARBA00006275"/>
    </source>
</evidence>